<organism evidence="1">
    <name type="scientific">Anguilla anguilla</name>
    <name type="common">European freshwater eel</name>
    <name type="synonym">Muraena anguilla</name>
    <dbReference type="NCBI Taxonomy" id="7936"/>
    <lineage>
        <taxon>Eukaryota</taxon>
        <taxon>Metazoa</taxon>
        <taxon>Chordata</taxon>
        <taxon>Craniata</taxon>
        <taxon>Vertebrata</taxon>
        <taxon>Euteleostomi</taxon>
        <taxon>Actinopterygii</taxon>
        <taxon>Neopterygii</taxon>
        <taxon>Teleostei</taxon>
        <taxon>Anguilliformes</taxon>
        <taxon>Anguillidae</taxon>
        <taxon>Anguilla</taxon>
    </lineage>
</organism>
<name>A0A0E9SDB1_ANGAN</name>
<accession>A0A0E9SDB1</accession>
<evidence type="ECO:0000313" key="1">
    <source>
        <dbReference type="EMBL" id="JAH38508.1"/>
    </source>
</evidence>
<sequence length="43" mass="5138">MSFKCISLCNTHIEHVHLPECTFIYYSTTIKLNPVDLYNAYKW</sequence>
<reference evidence="1" key="2">
    <citation type="journal article" date="2015" name="Fish Shellfish Immunol.">
        <title>Early steps in the European eel (Anguilla anguilla)-Vibrio vulnificus interaction in the gills: Role of the RtxA13 toxin.</title>
        <authorList>
            <person name="Callol A."/>
            <person name="Pajuelo D."/>
            <person name="Ebbesson L."/>
            <person name="Teles M."/>
            <person name="MacKenzie S."/>
            <person name="Amaro C."/>
        </authorList>
    </citation>
    <scope>NUCLEOTIDE SEQUENCE</scope>
</reference>
<reference evidence="1" key="1">
    <citation type="submission" date="2014-11" db="EMBL/GenBank/DDBJ databases">
        <authorList>
            <person name="Amaro Gonzalez C."/>
        </authorList>
    </citation>
    <scope>NUCLEOTIDE SEQUENCE</scope>
</reference>
<dbReference type="EMBL" id="GBXM01070069">
    <property type="protein sequence ID" value="JAH38508.1"/>
    <property type="molecule type" value="Transcribed_RNA"/>
</dbReference>
<proteinExistence type="predicted"/>
<dbReference type="AlphaFoldDB" id="A0A0E9SDB1"/>
<protein>
    <submittedName>
        <fullName evidence="1">Uncharacterized protein</fullName>
    </submittedName>
</protein>